<feature type="compositionally biased region" description="Polar residues" evidence="1">
    <location>
        <begin position="781"/>
        <end position="803"/>
    </location>
</feature>
<feature type="region of interest" description="Disordered" evidence="1">
    <location>
        <begin position="620"/>
        <end position="674"/>
    </location>
</feature>
<evidence type="ECO:0000256" key="1">
    <source>
        <dbReference type="SAM" id="MobiDB-lite"/>
    </source>
</evidence>
<feature type="compositionally biased region" description="Basic and acidic residues" evidence="1">
    <location>
        <begin position="843"/>
        <end position="867"/>
    </location>
</feature>
<feature type="region of interest" description="Disordered" evidence="1">
    <location>
        <begin position="1189"/>
        <end position="1268"/>
    </location>
</feature>
<feature type="region of interest" description="Disordered" evidence="1">
    <location>
        <begin position="941"/>
        <end position="961"/>
    </location>
</feature>
<feature type="region of interest" description="Disordered" evidence="1">
    <location>
        <begin position="695"/>
        <end position="728"/>
    </location>
</feature>
<feature type="compositionally biased region" description="Low complexity" evidence="1">
    <location>
        <begin position="1"/>
        <end position="12"/>
    </location>
</feature>
<feature type="region of interest" description="Disordered" evidence="1">
    <location>
        <begin position="381"/>
        <end position="416"/>
    </location>
</feature>
<feature type="region of interest" description="Disordered" evidence="1">
    <location>
        <begin position="826"/>
        <end position="911"/>
    </location>
</feature>
<feature type="compositionally biased region" description="Polar residues" evidence="1">
    <location>
        <begin position="1482"/>
        <end position="1491"/>
    </location>
</feature>
<dbReference type="EMBL" id="KQ085944">
    <property type="protein sequence ID" value="KLO14412.1"/>
    <property type="molecule type" value="Genomic_DNA"/>
</dbReference>
<dbReference type="InParanoid" id="A0A0H2RS77"/>
<dbReference type="STRING" id="27342.A0A0H2RS77"/>
<feature type="region of interest" description="Disordered" evidence="1">
    <location>
        <begin position="1043"/>
        <end position="1062"/>
    </location>
</feature>
<feature type="compositionally biased region" description="Low complexity" evidence="1">
    <location>
        <begin position="630"/>
        <end position="640"/>
    </location>
</feature>
<evidence type="ECO:0000313" key="2">
    <source>
        <dbReference type="EMBL" id="KLO14412.1"/>
    </source>
</evidence>
<feature type="compositionally biased region" description="Basic and acidic residues" evidence="1">
    <location>
        <begin position="1077"/>
        <end position="1090"/>
    </location>
</feature>
<feature type="region of interest" description="Disordered" evidence="1">
    <location>
        <begin position="1"/>
        <end position="369"/>
    </location>
</feature>
<feature type="compositionally biased region" description="Basic and acidic residues" evidence="1">
    <location>
        <begin position="1409"/>
        <end position="1418"/>
    </location>
</feature>
<feature type="region of interest" description="Disordered" evidence="1">
    <location>
        <begin position="1074"/>
        <end position="1113"/>
    </location>
</feature>
<feature type="compositionally biased region" description="Basic and acidic residues" evidence="1">
    <location>
        <begin position="1512"/>
        <end position="1524"/>
    </location>
</feature>
<feature type="compositionally biased region" description="Basic residues" evidence="1">
    <location>
        <begin position="709"/>
        <end position="721"/>
    </location>
</feature>
<feature type="compositionally biased region" description="Polar residues" evidence="1">
    <location>
        <begin position="888"/>
        <end position="909"/>
    </location>
</feature>
<feature type="region of interest" description="Disordered" evidence="1">
    <location>
        <begin position="976"/>
        <end position="1015"/>
    </location>
</feature>
<feature type="compositionally biased region" description="Polar residues" evidence="1">
    <location>
        <begin position="24"/>
        <end position="51"/>
    </location>
</feature>
<feature type="region of interest" description="Disordered" evidence="1">
    <location>
        <begin position="1482"/>
        <end position="1525"/>
    </location>
</feature>
<proteinExistence type="predicted"/>
<dbReference type="Proteomes" id="UP000053477">
    <property type="component" value="Unassembled WGS sequence"/>
</dbReference>
<feature type="compositionally biased region" description="Polar residues" evidence="1">
    <location>
        <begin position="87"/>
        <end position="98"/>
    </location>
</feature>
<feature type="compositionally biased region" description="Low complexity" evidence="1">
    <location>
        <begin position="1043"/>
        <end position="1059"/>
    </location>
</feature>
<protein>
    <submittedName>
        <fullName evidence="2">Uncharacterized protein</fullName>
    </submittedName>
</protein>
<feature type="compositionally biased region" description="Acidic residues" evidence="1">
    <location>
        <begin position="1095"/>
        <end position="1105"/>
    </location>
</feature>
<name>A0A0H2RS77_9AGAM</name>
<feature type="region of interest" description="Disordered" evidence="1">
    <location>
        <begin position="781"/>
        <end position="809"/>
    </location>
</feature>
<feature type="compositionally biased region" description="Low complexity" evidence="1">
    <location>
        <begin position="1192"/>
        <end position="1203"/>
    </location>
</feature>
<sequence length="1554" mass="167868">MTTAATWQAQTTSPQRTRLGRFGSNWSFGRPSSSSQPRTRAQTISSHVPQQETRRTTDYDGAADWSGNAHSRRLDKGKGREVFHDGPSQTNNAESASWDSLMDEAQMSDPFRNSRGSARGAHVQVQDESSQSHNQSGSTSGHGHSDSYSGHPYGTAGAYTASSNADDDRGRPRSRAYSASTGAMLTVPGRPQASQSFVSEQSKQHPFASASAVSGQAGRDRGGDTIRAGARQPQPHSGKQTVIHYASPDLNGVGIGESPVPAHRGHQHARSQDSDHGFRLFAHGHQHQQKPAAAPPPQVAPTPRGSFSSFWTFGHASHSKGPGVSTGRLSGESSSQSQSRPSTSAAAQYGSPSDVPPALHAPSTSSMRPRANTTMEMLPAHASSELLSPVSHTTPLRRRSEYSNGNFLAPSDPYEKLRGNARDEVDFDEPEDVEVSYPSHPYAMALPNKGHREFSTLLPADKARQRGKSKERRVPILNFTIPSKHSINNLRSAASRGFLKSSVSTPNLRSADHRSQGTGGSEKQGSSPNSPGFGPKWLSAETWCDALIFPRPRFRVRAAHVISPPESPVLGRDEKPAHNEALYRLNGGPSYNSPPYSAPVTTITRSDELYDNELDRRGERGLVIPPSSAPPLSALASGSAVEAKKVGENSKSNLEGKSVPTRPPRPKSFALDDLALPSPAPSLLRVLKEREDFNKERDDWKVKASKSFQNKRSRSLSRSRAKAMEKRGRKISADEDELKTSFAFIAASAFLGHQTMRPSVSEPAQSSAVSKATNSVGLNTISTHSRKSSGTSNAHITGYSSTKGHGRKESWGKTALKATTGLCTFGTDISPVEEKSPNSAAQARDHSKYTVLEDGRPSESDAQREAGRNGVLLIAPYPKPPPQYAPQNRVNDQFSPSPVPSSAESTSRSGVGIAVSTPTALLPLGREEAFQFGSHPFASNYNEELPHPSDYAGPHPSSARAPAFNVEDMRDINTRHRRQPSGGAAYTAPTPISHPYASANEPRPRPTLRLPAAGGGLTVPVTTMFAQVGNGEIREVLPDEIQYSPYSQNPSSRNSSRNSDALGVEEALSVAFSRTGVSDRDRSSGDETKDVFPVIEDDEEDDDDSNYQRDENDTVMSVAAAQIVTGMSAIKSPVELRHAVMPRVDEGEPFMGPTSEANESGWRTSVNGDIVRHGSNASHRSPFYAPIFKQESSSPGLSLDSSPMASPRQISSMEEEDYQDLFYRPGMQSAGNSIRRTPSSELVKSLSSRTPSGGDPPKVFTRPPIAKTASTGSALTNLSRQLSEFSSQLDDERQTFGVLNDSPRSNHFIDVEEREDDILPMGDDDELVFETGLNTSVSMNISGIRHASTDPSLIIPEDVESDSDMSVNGHGETVEGAEIVYRLGEVSTLATPNPVQDGIEHRFSTHGSYFEHEERRDDDFDGQQNKSAHHSLQPPLSAAVTDNTRSSYVTSLSSASRISQLSDFPVPPTHAQDVVSPGQIIQSYFNPTPTTQKEDPMDARSSYYHDGSTVADHGEPTVDGHDEPTVTIPAIPRTRNRSTTFGVEEVPNLDLLLS</sequence>
<dbReference type="OrthoDB" id="3228777at2759"/>
<organism evidence="2 3">
    <name type="scientific">Schizopora paradoxa</name>
    <dbReference type="NCBI Taxonomy" id="27342"/>
    <lineage>
        <taxon>Eukaryota</taxon>
        <taxon>Fungi</taxon>
        <taxon>Dikarya</taxon>
        <taxon>Basidiomycota</taxon>
        <taxon>Agaricomycotina</taxon>
        <taxon>Agaricomycetes</taxon>
        <taxon>Hymenochaetales</taxon>
        <taxon>Schizoporaceae</taxon>
        <taxon>Schizopora</taxon>
    </lineage>
</organism>
<feature type="compositionally biased region" description="Low complexity" evidence="1">
    <location>
        <begin position="325"/>
        <end position="344"/>
    </location>
</feature>
<feature type="compositionally biased region" description="Low complexity" evidence="1">
    <location>
        <begin position="129"/>
        <end position="151"/>
    </location>
</feature>
<feature type="compositionally biased region" description="Basic and acidic residues" evidence="1">
    <location>
        <begin position="72"/>
        <end position="84"/>
    </location>
</feature>
<feature type="compositionally biased region" description="Polar residues" evidence="1">
    <location>
        <begin position="192"/>
        <end position="201"/>
    </location>
</feature>
<reference evidence="2 3" key="1">
    <citation type="submission" date="2015-04" db="EMBL/GenBank/DDBJ databases">
        <title>Complete genome sequence of Schizopora paradoxa KUC8140, a cosmopolitan wood degrader in East Asia.</title>
        <authorList>
            <consortium name="DOE Joint Genome Institute"/>
            <person name="Min B."/>
            <person name="Park H."/>
            <person name="Jang Y."/>
            <person name="Kim J.-J."/>
            <person name="Kim K.H."/>
            <person name="Pangilinan J."/>
            <person name="Lipzen A."/>
            <person name="Riley R."/>
            <person name="Grigoriev I.V."/>
            <person name="Spatafora J.W."/>
            <person name="Choi I.-G."/>
        </authorList>
    </citation>
    <scope>NUCLEOTIDE SEQUENCE [LARGE SCALE GENOMIC DNA]</scope>
    <source>
        <strain evidence="2 3">KUC8140</strain>
    </source>
</reference>
<feature type="compositionally biased region" description="Polar residues" evidence="1">
    <location>
        <begin position="1229"/>
        <end position="1251"/>
    </location>
</feature>
<keyword evidence="3" id="KW-1185">Reference proteome</keyword>
<accession>A0A0H2RS77</accession>
<gene>
    <name evidence="2" type="ORF">SCHPADRAFT_927913</name>
</gene>
<evidence type="ECO:0000313" key="3">
    <source>
        <dbReference type="Proteomes" id="UP000053477"/>
    </source>
</evidence>
<feature type="region of interest" description="Disordered" evidence="1">
    <location>
        <begin position="501"/>
        <end position="534"/>
    </location>
</feature>
<feature type="region of interest" description="Disordered" evidence="1">
    <location>
        <begin position="1409"/>
        <end position="1443"/>
    </location>
</feature>